<dbReference type="eggNOG" id="ENOG502Z7UP">
    <property type="taxonomic scope" value="Bacteria"/>
</dbReference>
<feature type="transmembrane region" description="Helical" evidence="1">
    <location>
        <begin position="173"/>
        <end position="191"/>
    </location>
</feature>
<proteinExistence type="predicted"/>
<evidence type="ECO:0000313" key="2">
    <source>
        <dbReference type="EMBL" id="AEL24079.1"/>
    </source>
</evidence>
<dbReference type="KEGG" id="cmr:Cycma_0299"/>
<feature type="transmembrane region" description="Helical" evidence="1">
    <location>
        <begin position="50"/>
        <end position="70"/>
    </location>
</feature>
<keyword evidence="1" id="KW-0472">Membrane</keyword>
<feature type="transmembrane region" description="Helical" evidence="1">
    <location>
        <begin position="389"/>
        <end position="412"/>
    </location>
</feature>
<dbReference type="InterPro" id="IPR043745">
    <property type="entry name" value="DUF5690"/>
</dbReference>
<feature type="transmembrane region" description="Helical" evidence="1">
    <location>
        <begin position="223"/>
        <end position="242"/>
    </location>
</feature>
<dbReference type="Pfam" id="PF18943">
    <property type="entry name" value="DUF5690"/>
    <property type="match status" value="1"/>
</dbReference>
<reference evidence="3" key="1">
    <citation type="submission" date="2011-07" db="EMBL/GenBank/DDBJ databases">
        <title>The complete genome of Cyclobacterium marinum DSM 745.</title>
        <authorList>
            <person name="Lucas S."/>
            <person name="Han J."/>
            <person name="Lapidus A."/>
            <person name="Bruce D."/>
            <person name="Goodwin L."/>
            <person name="Pitluck S."/>
            <person name="Peters L."/>
            <person name="Kyrpides N."/>
            <person name="Mavromatis K."/>
            <person name="Ivanova N."/>
            <person name="Ovchinnikova G."/>
            <person name="Chertkov O."/>
            <person name="Detter J.C."/>
            <person name="Tapia R."/>
            <person name="Han C."/>
            <person name="Land M."/>
            <person name="Hauser L."/>
            <person name="Markowitz V."/>
            <person name="Cheng J.-F."/>
            <person name="Hugenholtz P."/>
            <person name="Woyke T."/>
            <person name="Wu D."/>
            <person name="Tindall B."/>
            <person name="Schuetze A."/>
            <person name="Brambilla E."/>
            <person name="Klenk H.-P."/>
            <person name="Eisen J.A."/>
        </authorList>
    </citation>
    <scope>NUCLEOTIDE SEQUENCE [LARGE SCALE GENOMIC DNA]</scope>
    <source>
        <strain evidence="3">ATCC 25205 / DSM 745 / LMG 13164 / NCIMB 1802</strain>
    </source>
</reference>
<dbReference type="EMBL" id="CP002955">
    <property type="protein sequence ID" value="AEL24079.1"/>
    <property type="molecule type" value="Genomic_DNA"/>
</dbReference>
<accession>G0J3D8</accession>
<feature type="transmembrane region" description="Helical" evidence="1">
    <location>
        <begin position="109"/>
        <end position="130"/>
    </location>
</feature>
<evidence type="ECO:0000256" key="1">
    <source>
        <dbReference type="SAM" id="Phobius"/>
    </source>
</evidence>
<feature type="transmembrane region" description="Helical" evidence="1">
    <location>
        <begin position="82"/>
        <end position="103"/>
    </location>
</feature>
<feature type="transmembrane region" description="Helical" evidence="1">
    <location>
        <begin position="137"/>
        <end position="161"/>
    </location>
</feature>
<name>G0J3D8_CYCMS</name>
<gene>
    <name evidence="2" type="ordered locus">Cycma_0299</name>
</gene>
<feature type="transmembrane region" description="Helical" evidence="1">
    <location>
        <begin position="12"/>
        <end position="30"/>
    </location>
</feature>
<dbReference type="STRING" id="880070.Cycma_0299"/>
<dbReference type="RefSeq" id="WP_014018378.1">
    <property type="nucleotide sequence ID" value="NC_015914.1"/>
</dbReference>
<evidence type="ECO:0000313" key="3">
    <source>
        <dbReference type="Proteomes" id="UP000001635"/>
    </source>
</evidence>
<sequence length="422" mass="47144">MGKLNKVSISKTDVLLVCTAFMAYTGMYAVRKSFLAGQFEGVEAVSGFHFKTLLIIGQVLGYMVSKFIGIRLVPEIPPYKRFGAIVGLVGFGLLMLLAFAYVPVPLKPLAMFLNGLPLGMIFGLVLVYLEGRKNSELLAAGLSATFIFSTGLVKSTGIWLMQGFQISEWMMPFVTGAVFFPMLLIAAYGLNKSKPPTAIDKKLRTERVPMDKKARLDFMKKHGAVFFVLVLVYVLLTVVRDFRDNFIVEFWASFNMSHQPELITLTELPIAIVVLIISALGILVIDNKKAFLLGVLATIISAILMVIVTFLFKQDQVGPVIWMIGSGFSVYLPYILFHCLLFERLLAFLQYKGTVGFLFYVADALGYLASVGILIYKEFFYTHSSWVEFFTWLNLGGGVLIVMLVFVLLWNIKVFSPKLQLK</sequence>
<dbReference type="SUPFAM" id="SSF103473">
    <property type="entry name" value="MFS general substrate transporter"/>
    <property type="match status" value="1"/>
</dbReference>
<keyword evidence="1" id="KW-1133">Transmembrane helix</keyword>
<dbReference type="AlphaFoldDB" id="G0J3D8"/>
<feature type="transmembrane region" description="Helical" evidence="1">
    <location>
        <begin position="291"/>
        <end position="313"/>
    </location>
</feature>
<dbReference type="Proteomes" id="UP000001635">
    <property type="component" value="Chromosome"/>
</dbReference>
<feature type="transmembrane region" description="Helical" evidence="1">
    <location>
        <begin position="262"/>
        <end position="284"/>
    </location>
</feature>
<organism evidence="2 3">
    <name type="scientific">Cyclobacterium marinum (strain ATCC 25205 / DSM 745 / LMG 13164 / NCIMB 1802)</name>
    <name type="common">Flectobacillus marinus</name>
    <dbReference type="NCBI Taxonomy" id="880070"/>
    <lineage>
        <taxon>Bacteria</taxon>
        <taxon>Pseudomonadati</taxon>
        <taxon>Bacteroidota</taxon>
        <taxon>Cytophagia</taxon>
        <taxon>Cytophagales</taxon>
        <taxon>Cyclobacteriaceae</taxon>
        <taxon>Cyclobacterium</taxon>
    </lineage>
</organism>
<keyword evidence="1" id="KW-0812">Transmembrane</keyword>
<protein>
    <recommendedName>
        <fullName evidence="4">MFS transporter</fullName>
    </recommendedName>
</protein>
<feature type="transmembrane region" description="Helical" evidence="1">
    <location>
        <begin position="354"/>
        <end position="377"/>
    </location>
</feature>
<keyword evidence="3" id="KW-1185">Reference proteome</keyword>
<dbReference type="InterPro" id="IPR036259">
    <property type="entry name" value="MFS_trans_sf"/>
</dbReference>
<dbReference type="HOGENOM" id="CLU_609286_0_0_10"/>
<evidence type="ECO:0008006" key="4">
    <source>
        <dbReference type="Google" id="ProtNLM"/>
    </source>
</evidence>
<dbReference type="OrthoDB" id="182994at2"/>
<feature type="transmembrane region" description="Helical" evidence="1">
    <location>
        <begin position="319"/>
        <end position="342"/>
    </location>
</feature>